<proteinExistence type="inferred from homology"/>
<dbReference type="Gene3D" id="3.30.930.20">
    <property type="entry name" value="Protein of unknown function DUF1054"/>
    <property type="match status" value="1"/>
</dbReference>
<accession>A0AB72Z7U0</accession>
<evidence type="ECO:0000313" key="3">
    <source>
        <dbReference type="Proteomes" id="UP000003597"/>
    </source>
</evidence>
<organism evidence="2 3">
    <name type="scientific">Listeria innocua ATCC 33091</name>
    <dbReference type="NCBI Taxonomy" id="1002366"/>
    <lineage>
        <taxon>Bacteria</taxon>
        <taxon>Bacillati</taxon>
        <taxon>Bacillota</taxon>
        <taxon>Bacilli</taxon>
        <taxon>Bacillales</taxon>
        <taxon>Listeriaceae</taxon>
        <taxon>Listeria</taxon>
    </lineage>
</organism>
<dbReference type="InterPro" id="IPR009403">
    <property type="entry name" value="UPF0637"/>
</dbReference>
<dbReference type="AlphaFoldDB" id="A0AB72Z7U0"/>
<comment type="similarity">
    <text evidence="1">Belongs to the UPF0637 family.</text>
</comment>
<evidence type="ECO:0000256" key="1">
    <source>
        <dbReference type="HAMAP-Rule" id="MF_01851"/>
    </source>
</evidence>
<name>A0AB72Z7U0_LISIO</name>
<dbReference type="PIRSF" id="PIRSF021332">
    <property type="entry name" value="DUF1054"/>
    <property type="match status" value="1"/>
</dbReference>
<evidence type="ECO:0000313" key="2">
    <source>
        <dbReference type="EMBL" id="EHN60990.1"/>
    </source>
</evidence>
<dbReference type="InterPro" id="IPR053707">
    <property type="entry name" value="UPF0637_domain_sf"/>
</dbReference>
<dbReference type="Pfam" id="PF06335">
    <property type="entry name" value="DUF1054"/>
    <property type="match status" value="1"/>
</dbReference>
<dbReference type="SUPFAM" id="SSF142913">
    <property type="entry name" value="YktB/PF0168-like"/>
    <property type="match status" value="1"/>
</dbReference>
<reference evidence="2 3" key="1">
    <citation type="submission" date="2011-08" db="EMBL/GenBank/DDBJ databases">
        <authorList>
            <person name="Weinstock G."/>
            <person name="Sodergren E."/>
            <person name="Clifton S."/>
            <person name="Fulton L."/>
            <person name="Fulton B."/>
            <person name="Courtney L."/>
            <person name="Fronick C."/>
            <person name="Harrison M."/>
            <person name="Strong C."/>
            <person name="Farmer C."/>
            <person name="Delahaunty K."/>
            <person name="Markovic C."/>
            <person name="Hall O."/>
            <person name="Minx P."/>
            <person name="Tomlinson C."/>
            <person name="Mitreva M."/>
            <person name="Hou S."/>
            <person name="Chen J."/>
            <person name="Wollam A."/>
            <person name="Pepin K.H."/>
            <person name="Johnson M."/>
            <person name="Bhonagiri V."/>
            <person name="Zhang X."/>
            <person name="Suruliraj S."/>
            <person name="Warren W."/>
            <person name="Chinwalla A."/>
            <person name="Mardis E.R."/>
            <person name="Wilson R.K."/>
        </authorList>
    </citation>
    <scope>NUCLEOTIDE SEQUENCE [LARGE SCALE GENOMIC DNA]</scope>
    <source>
        <strain evidence="2 3">ATCC 33091</strain>
    </source>
</reference>
<gene>
    <name evidence="2" type="ORF">HMPREF0557_01730</name>
</gene>
<sequence length="215" mass="24777">MKLYAKLGGKQMTFKGFSKKDFKTMQIPGLDARMAGIQNDIQPKFKAVGEELTTYLSAKLGDEMFLHIARHQRRSVNPPESTWLAICHDKRGYKKHPHFQVGLFDNYLFIWLAFIYENEESTKIANRFLKEKKLLAELPDTFAISPDHTEEKTYPVHGGQLDATLKRFRDVKKGEFLVGKIYLPDDNHLSPGKDFIKEAEMVLDELIPLYKAALQ</sequence>
<protein>
    <recommendedName>
        <fullName evidence="1">UPF0637 protein HMPREF0557_01730</fullName>
    </recommendedName>
</protein>
<dbReference type="EMBL" id="AGCN01000032">
    <property type="protein sequence ID" value="EHN60990.1"/>
    <property type="molecule type" value="Genomic_DNA"/>
</dbReference>
<dbReference type="HAMAP" id="MF_01851">
    <property type="entry name" value="UPF0637"/>
    <property type="match status" value="1"/>
</dbReference>
<comment type="caution">
    <text evidence="2">The sequence shown here is derived from an EMBL/GenBank/DDBJ whole genome shotgun (WGS) entry which is preliminary data.</text>
</comment>
<dbReference type="Proteomes" id="UP000003597">
    <property type="component" value="Unassembled WGS sequence"/>
</dbReference>
<keyword evidence="3" id="KW-1185">Reference proteome</keyword>